<name>A0A024FU84_9STRA</name>
<keyword evidence="2" id="KW-1185">Reference proteome</keyword>
<dbReference type="Proteomes" id="UP000053237">
    <property type="component" value="Unassembled WGS sequence"/>
</dbReference>
<evidence type="ECO:0000313" key="2">
    <source>
        <dbReference type="Proteomes" id="UP000053237"/>
    </source>
</evidence>
<organism evidence="1 2">
    <name type="scientific">Albugo candida</name>
    <dbReference type="NCBI Taxonomy" id="65357"/>
    <lineage>
        <taxon>Eukaryota</taxon>
        <taxon>Sar</taxon>
        <taxon>Stramenopiles</taxon>
        <taxon>Oomycota</taxon>
        <taxon>Peronosporomycetes</taxon>
        <taxon>Albuginales</taxon>
        <taxon>Albuginaceae</taxon>
        <taxon>Albugo</taxon>
    </lineage>
</organism>
<reference evidence="1 2" key="1">
    <citation type="submission" date="2012-05" db="EMBL/GenBank/DDBJ databases">
        <title>Recombination and specialization in a pathogen metapopulation.</title>
        <authorList>
            <person name="Gardiner A."/>
            <person name="Kemen E."/>
            <person name="Schultz-Larsen T."/>
            <person name="MacLean D."/>
            <person name="Van Oosterhout C."/>
            <person name="Jones J.D.G."/>
        </authorList>
    </citation>
    <scope>NUCLEOTIDE SEQUENCE [LARGE SCALE GENOMIC DNA]</scope>
    <source>
        <strain evidence="1 2">Ac Nc2</strain>
    </source>
</reference>
<gene>
    <name evidence="1" type="ORF">BN9_082230</name>
</gene>
<proteinExistence type="predicted"/>
<dbReference type="InParanoid" id="A0A024FU84"/>
<protein>
    <submittedName>
        <fullName evidence="1">Uncharacterized protein</fullName>
    </submittedName>
</protein>
<dbReference type="EMBL" id="CAIX01000158">
    <property type="protein sequence ID" value="CCI10224.1"/>
    <property type="molecule type" value="Genomic_DNA"/>
</dbReference>
<sequence length="125" mass="14541">MEQYNVVFSNRKCVCAKKNQLVLMNLKRSEFFGILLRQLTKLARHELLAHHSTTDKRRGLYQRLAFPGSCRLELPHAHRKSDRPALIESREIWTIVVCGDSTAFPSSVYRKFTNATLKTEVKKCY</sequence>
<comment type="caution">
    <text evidence="1">The sequence shown here is derived from an EMBL/GenBank/DDBJ whole genome shotgun (WGS) entry which is preliminary data.</text>
</comment>
<dbReference type="AlphaFoldDB" id="A0A024FU84"/>
<accession>A0A024FU84</accession>
<evidence type="ECO:0000313" key="1">
    <source>
        <dbReference type="EMBL" id="CCI10224.1"/>
    </source>
</evidence>